<accession>A0A7G9Z5S6</accession>
<proteinExistence type="inferred from homology"/>
<dbReference type="InterPro" id="IPR015590">
    <property type="entry name" value="Aldehyde_DH_dom"/>
</dbReference>
<evidence type="ECO:0000256" key="2">
    <source>
        <dbReference type="ARBA" id="ARBA00011881"/>
    </source>
</evidence>
<evidence type="ECO:0000256" key="1">
    <source>
        <dbReference type="ARBA" id="ARBA00009986"/>
    </source>
</evidence>
<dbReference type="AlphaFoldDB" id="A0A7G9Z5S6"/>
<dbReference type="Pfam" id="PF00171">
    <property type="entry name" value="Aldedh"/>
    <property type="match status" value="1"/>
</dbReference>
<dbReference type="FunFam" id="3.40.605.10:FF:000007">
    <property type="entry name" value="NAD/NADP-dependent betaine aldehyde dehydrogenase"/>
    <property type="match status" value="1"/>
</dbReference>
<protein>
    <submittedName>
        <fullName evidence="5">Lactaldehyde dehydrogenase</fullName>
        <ecNumber evidence="5">1.2.1.22</ecNumber>
    </submittedName>
</protein>
<dbReference type="GO" id="GO:0008911">
    <property type="term" value="F:lactaldehyde dehydrogenase (NAD+) activity"/>
    <property type="evidence" value="ECO:0007669"/>
    <property type="project" value="UniProtKB-EC"/>
</dbReference>
<name>A0A7G9Z5S6_9EURY</name>
<feature type="domain" description="Aldehyde dehydrogenase" evidence="4">
    <location>
        <begin position="9"/>
        <end position="465"/>
    </location>
</feature>
<dbReference type="PANTHER" id="PTHR42991:SF1">
    <property type="entry name" value="ALDEHYDE DEHYDROGENASE"/>
    <property type="match status" value="1"/>
</dbReference>
<dbReference type="EMBL" id="MT631623">
    <property type="protein sequence ID" value="QNO55610.1"/>
    <property type="molecule type" value="Genomic_DNA"/>
</dbReference>
<organism evidence="5">
    <name type="scientific">Candidatus Methanophaga sp. ANME-1 ERB7</name>
    <dbReference type="NCBI Taxonomy" id="2759913"/>
    <lineage>
        <taxon>Archaea</taxon>
        <taxon>Methanobacteriati</taxon>
        <taxon>Methanobacteriota</taxon>
        <taxon>Stenosarchaea group</taxon>
        <taxon>Methanomicrobia</taxon>
        <taxon>Candidatus Methanophagales</taxon>
        <taxon>Candidatus Methanophagaceae</taxon>
        <taxon>Candidatus Methanophaga</taxon>
    </lineage>
</organism>
<keyword evidence="3 5" id="KW-0560">Oxidoreductase</keyword>
<dbReference type="InterPro" id="IPR051020">
    <property type="entry name" value="ALDH-related_metabolic_enz"/>
</dbReference>
<comment type="similarity">
    <text evidence="1">Belongs to the aldehyde dehydrogenase family.</text>
</comment>
<dbReference type="InterPro" id="IPR016163">
    <property type="entry name" value="Ald_DH_C"/>
</dbReference>
<dbReference type="EC" id="1.2.1.22" evidence="5"/>
<evidence type="ECO:0000313" key="5">
    <source>
        <dbReference type="EMBL" id="QNO55610.1"/>
    </source>
</evidence>
<evidence type="ECO:0000256" key="3">
    <source>
        <dbReference type="ARBA" id="ARBA00023002"/>
    </source>
</evidence>
<dbReference type="PANTHER" id="PTHR42991">
    <property type="entry name" value="ALDEHYDE DEHYDROGENASE"/>
    <property type="match status" value="1"/>
</dbReference>
<dbReference type="SUPFAM" id="SSF53720">
    <property type="entry name" value="ALDH-like"/>
    <property type="match status" value="1"/>
</dbReference>
<dbReference type="InterPro" id="IPR016161">
    <property type="entry name" value="Ald_DH/histidinol_DH"/>
</dbReference>
<reference evidence="5" key="1">
    <citation type="submission" date="2020-06" db="EMBL/GenBank/DDBJ databases">
        <title>Unique genomic features of the anaerobic methanotrophic archaea.</title>
        <authorList>
            <person name="Chadwick G.L."/>
            <person name="Skennerton C.T."/>
            <person name="Laso-Perez R."/>
            <person name="Leu A.O."/>
            <person name="Speth D.R."/>
            <person name="Yu H."/>
            <person name="Morgan-Lang C."/>
            <person name="Hatzenpichler R."/>
            <person name="Goudeau D."/>
            <person name="Malmstrom R."/>
            <person name="Brazelton W.J."/>
            <person name="Woyke T."/>
            <person name="Hallam S.J."/>
            <person name="Tyson G.W."/>
            <person name="Wegener G."/>
            <person name="Boetius A."/>
            <person name="Orphan V."/>
        </authorList>
    </citation>
    <scope>NUCLEOTIDE SEQUENCE</scope>
</reference>
<gene>
    <name evidence="5" type="ORF">JLLEDACL_00009</name>
</gene>
<dbReference type="InterPro" id="IPR016162">
    <property type="entry name" value="Ald_DH_N"/>
</dbReference>
<dbReference type="Gene3D" id="3.40.605.10">
    <property type="entry name" value="Aldehyde Dehydrogenase, Chain A, domain 1"/>
    <property type="match status" value="1"/>
</dbReference>
<dbReference type="Gene3D" id="3.40.309.10">
    <property type="entry name" value="Aldehyde Dehydrogenase, Chain A, domain 2"/>
    <property type="match status" value="1"/>
</dbReference>
<evidence type="ECO:0000259" key="4">
    <source>
        <dbReference type="Pfam" id="PF00171"/>
    </source>
</evidence>
<comment type="subunit">
    <text evidence="2">Homotetramer.</text>
</comment>
<sequence length="469" mass="50818">MRILIAGKWIDRKEKIEVKNPFNDKTVDTIPLATPEDIDRAVDSAKLGLKEIGELSSYERYEILFRTANLIEERCDEFAKTIALESGKRIEEASTEVARAVQTFTLSAEESKRIYGETIPYDSVPYGKSKYGFYIRVPVGIIAAITPFNFPLNLVAHKVGPAIAAANAIILKPSSITPLTALLLGKALLDAGLPKNVLSIVPGPGKIVGDSLVSHEGIRMITFTGSLDIAKRITKMAGFKKILIEAGSNSACVVMDDADLEIASTRIVKGAFALAGQVCISVQRAFVQSDVFDKFLDTFIPKVNALKVGDQFGDADIGPMISKDAASRAREWVDEAISEGAKILTGGKVQDTLFEPTVLTNVPRDAKIYREEAFAPVVTVEKFDTIDAAIELVNDTKYGLQAGIFTKDLGIAKQAIDKFDVGGIEVGDVPTFRADPMPYGGMKFSGLGREGPKFTIEEMTEIKAICIEG</sequence>